<sequence length="86" mass="9749">MDFGDIEVECVLAPHNCDTLRVWKTSWLVEEIGEKLVIKIVAKLSGKLLECLTRFDPDRTKHVAIMLSGLTEASKEGEFKFRVVTN</sequence>
<protein>
    <submittedName>
        <fullName evidence="1">Uncharacterized protein</fullName>
    </submittedName>
</protein>
<name>A0A5B7IAV6_PORTR</name>
<comment type="caution">
    <text evidence="1">The sequence shown here is derived from an EMBL/GenBank/DDBJ whole genome shotgun (WGS) entry which is preliminary data.</text>
</comment>
<reference evidence="1 2" key="1">
    <citation type="submission" date="2019-05" db="EMBL/GenBank/DDBJ databases">
        <title>Another draft genome of Portunus trituberculatus and its Hox gene families provides insights of decapod evolution.</title>
        <authorList>
            <person name="Jeong J.-H."/>
            <person name="Song I."/>
            <person name="Kim S."/>
            <person name="Choi T."/>
            <person name="Kim D."/>
            <person name="Ryu S."/>
            <person name="Kim W."/>
        </authorList>
    </citation>
    <scope>NUCLEOTIDE SEQUENCE [LARGE SCALE GENOMIC DNA]</scope>
    <source>
        <tissue evidence="1">Muscle</tissue>
    </source>
</reference>
<dbReference type="EMBL" id="VSRR010055387">
    <property type="protein sequence ID" value="MPC80912.1"/>
    <property type="molecule type" value="Genomic_DNA"/>
</dbReference>
<evidence type="ECO:0000313" key="1">
    <source>
        <dbReference type="EMBL" id="MPC80912.1"/>
    </source>
</evidence>
<organism evidence="1 2">
    <name type="scientific">Portunus trituberculatus</name>
    <name type="common">Swimming crab</name>
    <name type="synonym">Neptunus trituberculatus</name>
    <dbReference type="NCBI Taxonomy" id="210409"/>
    <lineage>
        <taxon>Eukaryota</taxon>
        <taxon>Metazoa</taxon>
        <taxon>Ecdysozoa</taxon>
        <taxon>Arthropoda</taxon>
        <taxon>Crustacea</taxon>
        <taxon>Multicrustacea</taxon>
        <taxon>Malacostraca</taxon>
        <taxon>Eumalacostraca</taxon>
        <taxon>Eucarida</taxon>
        <taxon>Decapoda</taxon>
        <taxon>Pleocyemata</taxon>
        <taxon>Brachyura</taxon>
        <taxon>Eubrachyura</taxon>
        <taxon>Portunoidea</taxon>
        <taxon>Portunidae</taxon>
        <taxon>Portuninae</taxon>
        <taxon>Portunus</taxon>
    </lineage>
</organism>
<gene>
    <name evidence="1" type="ORF">E2C01_075509</name>
</gene>
<proteinExistence type="predicted"/>
<dbReference type="Proteomes" id="UP000324222">
    <property type="component" value="Unassembled WGS sequence"/>
</dbReference>
<dbReference type="AlphaFoldDB" id="A0A5B7IAV6"/>
<keyword evidence="2" id="KW-1185">Reference proteome</keyword>
<accession>A0A5B7IAV6</accession>
<evidence type="ECO:0000313" key="2">
    <source>
        <dbReference type="Proteomes" id="UP000324222"/>
    </source>
</evidence>